<reference evidence="1" key="1">
    <citation type="submission" date="2022-10" db="EMBL/GenBank/DDBJ databases">
        <title>Tapping the CABI collections for fungal endophytes: first genome assemblies for Collariella, Neodidymelliopsis, Ascochyta clinopodiicola, Didymella pomorum, Didymosphaeria variabile, Neocosmospora piperis and Neocucurbitaria cava.</title>
        <authorList>
            <person name="Hill R."/>
        </authorList>
    </citation>
    <scope>NUCLEOTIDE SEQUENCE</scope>
    <source>
        <strain evidence="1">IMI 356815</strain>
    </source>
</reference>
<keyword evidence="2" id="KW-1185">Reference proteome</keyword>
<dbReference type="Proteomes" id="UP001140513">
    <property type="component" value="Unassembled WGS sequence"/>
</dbReference>
<protein>
    <submittedName>
        <fullName evidence="1">Uncharacterized protein</fullName>
    </submittedName>
</protein>
<evidence type="ECO:0000313" key="2">
    <source>
        <dbReference type="Proteomes" id="UP001140513"/>
    </source>
</evidence>
<gene>
    <name evidence="1" type="ORF">N0V89_006089</name>
</gene>
<evidence type="ECO:0000313" key="1">
    <source>
        <dbReference type="EMBL" id="KAJ4354354.1"/>
    </source>
</evidence>
<comment type="caution">
    <text evidence="1">The sequence shown here is derived from an EMBL/GenBank/DDBJ whole genome shotgun (WGS) entry which is preliminary data.</text>
</comment>
<dbReference type="AlphaFoldDB" id="A0A9W9CC33"/>
<organism evidence="1 2">
    <name type="scientific">Didymosphaeria variabile</name>
    <dbReference type="NCBI Taxonomy" id="1932322"/>
    <lineage>
        <taxon>Eukaryota</taxon>
        <taxon>Fungi</taxon>
        <taxon>Dikarya</taxon>
        <taxon>Ascomycota</taxon>
        <taxon>Pezizomycotina</taxon>
        <taxon>Dothideomycetes</taxon>
        <taxon>Pleosporomycetidae</taxon>
        <taxon>Pleosporales</taxon>
        <taxon>Massarineae</taxon>
        <taxon>Didymosphaeriaceae</taxon>
        <taxon>Didymosphaeria</taxon>
    </lineage>
</organism>
<dbReference type="EMBL" id="JAPEUX010000004">
    <property type="protein sequence ID" value="KAJ4354354.1"/>
    <property type="molecule type" value="Genomic_DNA"/>
</dbReference>
<accession>A0A9W9CC33</accession>
<dbReference type="OrthoDB" id="5343383at2759"/>
<proteinExistence type="predicted"/>
<name>A0A9W9CC33_9PLEO</name>
<dbReference type="RefSeq" id="XP_056072128.1">
    <property type="nucleotide sequence ID" value="XM_056214861.1"/>
</dbReference>
<dbReference type="GeneID" id="80909619"/>
<sequence length="262" mass="29825">MASTLGYDRDATVAAVTSYYEFLIRMYLPEHSIMYPPPGGWSIPERQTFSPEKDDTVLDLVRHLPYLEPPEDWEQIFMYEKCTAVNYTYLKGTGPHNIDPPPEETLLPSHVAMLGFTPGRNGHYIFIDTKRGTATLCDFQKGGKGGTELSQNPDNLEGALTRTSDTGEELKEHWREHPTYATGDFFDMLRKQFQDLEVVPHPKGEVEFRRFPPGVDTAGDALKAIFRECGWPGEAYRKGECMKRVREFDGESDEEDEADEDD</sequence>